<keyword evidence="9" id="KW-1185">Reference proteome</keyword>
<evidence type="ECO:0000259" key="7">
    <source>
        <dbReference type="PROSITE" id="PS51272"/>
    </source>
</evidence>
<feature type="compositionally biased region" description="Basic and acidic residues" evidence="6">
    <location>
        <begin position="48"/>
        <end position="62"/>
    </location>
</feature>
<keyword evidence="3 5" id="KW-0378">Hydrolase</keyword>
<reference evidence="8 9" key="1">
    <citation type="submission" date="2018-08" db="EMBL/GenBank/DDBJ databases">
        <title>Form III RuBisCO-mediated autotrophy in Thermodesulfobium bacteria.</title>
        <authorList>
            <person name="Toshchakov S.V."/>
            <person name="Kublanov I.V."/>
            <person name="Frolov E."/>
            <person name="Bonch-Osmolovskaya E.A."/>
            <person name="Tourova T.P."/>
            <person name="Chernych N.A."/>
            <person name="Lebedinsky A.V."/>
        </authorList>
    </citation>
    <scope>NUCLEOTIDE SEQUENCE [LARGE SCALE GENOMIC DNA]</scope>
    <source>
        <strain evidence="8 9">SR</strain>
    </source>
</reference>
<dbReference type="PRINTS" id="PR00723">
    <property type="entry name" value="SUBTILISIN"/>
</dbReference>
<dbReference type="Proteomes" id="UP000256329">
    <property type="component" value="Unassembled WGS sequence"/>
</dbReference>
<evidence type="ECO:0000256" key="6">
    <source>
        <dbReference type="SAM" id="MobiDB-lite"/>
    </source>
</evidence>
<dbReference type="AlphaFoldDB" id="A0A3D8P727"/>
<dbReference type="InterPro" id="IPR034058">
    <property type="entry name" value="TagA/B/C/D_pept_dom"/>
</dbReference>
<keyword evidence="1 5" id="KW-0645">Protease</keyword>
<dbReference type="InterPro" id="IPR000209">
    <property type="entry name" value="Peptidase_S8/S53_dom"/>
</dbReference>
<feature type="domain" description="SLH" evidence="7">
    <location>
        <begin position="1172"/>
        <end position="1228"/>
    </location>
</feature>
<protein>
    <recommendedName>
        <fullName evidence="7">SLH domain-containing protein</fullName>
    </recommendedName>
</protein>
<dbReference type="SUPFAM" id="SSF52743">
    <property type="entry name" value="Subtilisin-like"/>
    <property type="match status" value="1"/>
</dbReference>
<dbReference type="PIRSF" id="PIRSF037899">
    <property type="entry name" value="Subtilisin_rel_Moth_2364"/>
    <property type="match status" value="1"/>
</dbReference>
<dbReference type="Gene3D" id="2.60.120.380">
    <property type="match status" value="1"/>
</dbReference>
<evidence type="ECO:0000256" key="5">
    <source>
        <dbReference type="PROSITE-ProRule" id="PRU01240"/>
    </source>
</evidence>
<gene>
    <name evidence="8" type="ORF">DXX99_00150</name>
</gene>
<proteinExistence type="inferred from homology"/>
<dbReference type="OrthoDB" id="900053at2"/>
<keyword evidence="2" id="KW-0677">Repeat</keyword>
<dbReference type="InterPro" id="IPR036852">
    <property type="entry name" value="Peptidase_S8/S53_dom_sf"/>
</dbReference>
<sequence length="1228" mass="131170">MLMRRRGRYLAWLFLLAPLLFLLALSGGDKPSTSSRVSGAEQKAVAGKVDRPEKKLSPELEKPGTGPKRVTVLFRDASSKERLASWVKEKGGRVLRGTEGAGTALEVILPAEALSALASDPAVEWVEPTYERRFLSDRAAGVIASAPLRVPGFVLPQGLDGKGEVVGIADNGLDKGDINDLPPPFRGKVQLLRSWGGGGLADPTGHGTQLAGIVAGRGERFPGIAPGAHIYFQAIAGPDGKTPNPPADLGDLFAPAYAAGVRVELCGWGGGEARYGAAAFQIDRFCYLHPDFLPVFAAGNGGPAPGSLTAEACAKNALVVGATENPRPLFGTYDPTKVADISSRGPTQDGRLKPDLVAPGTGVIGPCSRLVTSNLPGNPFYLRGDGTSQAAAVAAGGALLVREYLKQEGYLSPPAALIKALLINGARWLGDKPNNATGYGLLDVGGTVLALKEGTFRWATPAKGISSGEKVTFWFPVTDPTRPLKVTLCWTDPPAPPGSSEALVNDLDLVVYGPGGQRFLGNDFEGRGLPDHRSNVEQVVIPRPLPGSYRIEVTARRTVSPQSFALVYGQPLAHGVVKSVEGGKLLLADGRTLAPTRVREVVNGELVSSPGLLPGTDVYYLPDGTTYAVVEEKVLAPARFFSLAQGAVVGAETPALQDGGYFLAEEWVEAQGKSISPRDLPPGVRASFTVNPRTQEAWGVKASWREREGFLLSFNAAEVTLVNQGSFPLASGFVITQRSQEEGLDPFDRLFGVPPTPSLLPGLKVLLRLDPQTGQVLHLEVKQRLVSGVLGSFTPQEVTLTDGRTFPLFPGVSPPPGLAPGQRVVGVLAPDKPELLQLRAEPALYGRLILVEGRRVYFQDQSGEARFWELTPEADLYRDGVRVGPVAALPGTFARLLLDEQGRVKRADLLRGEASSFEGRIEAVRESSLWVGGQSFRVGEGTMILKNGQPVLLSDLRSGEEVKVVAAALDGNYWALMVCASTSEPPPRLWVRNTGEGQWEGFTSARRLYLIDGGKRVEIRPDERGYFALAAPPTARLVAVDGGVKGLRLGEAADFTPFRDLKGHWARDDIAALWAVGILSGYEDGTFRPDKPITRVEMAALLARFYALSPPAPSAPLPPDVPAWAAEAVKAALAAGYFSLYPDGSFHSSEPLTRAGAALVLARKMEIKKTPPPSYRDWEEVPLEARAAVAYLTASGIWRGRENDLFAPSAHLTRAEAAVLLYRLRFLH</sequence>
<evidence type="ECO:0000256" key="2">
    <source>
        <dbReference type="ARBA" id="ARBA00022737"/>
    </source>
</evidence>
<evidence type="ECO:0000256" key="1">
    <source>
        <dbReference type="ARBA" id="ARBA00022670"/>
    </source>
</evidence>
<dbReference type="PROSITE" id="PS51892">
    <property type="entry name" value="SUBTILASE"/>
    <property type="match status" value="1"/>
</dbReference>
<keyword evidence="4 5" id="KW-0720">Serine protease</keyword>
<feature type="active site" description="Charge relay system" evidence="5">
    <location>
        <position position="170"/>
    </location>
</feature>
<evidence type="ECO:0000313" key="9">
    <source>
        <dbReference type="Proteomes" id="UP000256329"/>
    </source>
</evidence>
<evidence type="ECO:0000313" key="8">
    <source>
        <dbReference type="EMBL" id="RDV84507.1"/>
    </source>
</evidence>
<comment type="caution">
    <text evidence="8">The sequence shown here is derived from an EMBL/GenBank/DDBJ whole genome shotgun (WGS) entry which is preliminary data.</text>
</comment>
<name>A0A3D8P727_9THEO</name>
<dbReference type="CDD" id="cd04842">
    <property type="entry name" value="Peptidases_S8_Kp43_protease"/>
    <property type="match status" value="1"/>
</dbReference>
<feature type="region of interest" description="Disordered" evidence="6">
    <location>
        <begin position="31"/>
        <end position="67"/>
    </location>
</feature>
<feature type="active site" description="Charge relay system" evidence="5">
    <location>
        <position position="206"/>
    </location>
</feature>
<dbReference type="InterPro" id="IPR051048">
    <property type="entry name" value="Peptidase_S8/S53_subtilisin"/>
</dbReference>
<organism evidence="8 9">
    <name type="scientific">Ammonifex thiophilus</name>
    <dbReference type="NCBI Taxonomy" id="444093"/>
    <lineage>
        <taxon>Bacteria</taxon>
        <taxon>Bacillati</taxon>
        <taxon>Bacillota</taxon>
        <taxon>Clostridia</taxon>
        <taxon>Thermoanaerobacterales</taxon>
        <taxon>Thermoanaerobacteraceae</taxon>
        <taxon>Ammonifex</taxon>
    </lineage>
</organism>
<dbReference type="PANTHER" id="PTHR43399">
    <property type="entry name" value="SUBTILISIN-RELATED"/>
    <property type="match status" value="1"/>
</dbReference>
<comment type="similarity">
    <text evidence="5">Belongs to the peptidase S8 family.</text>
</comment>
<feature type="domain" description="SLH" evidence="7">
    <location>
        <begin position="1053"/>
        <end position="1116"/>
    </location>
</feature>
<dbReference type="InterPro" id="IPR017313">
    <property type="entry name" value="Moth2364"/>
</dbReference>
<evidence type="ECO:0000256" key="4">
    <source>
        <dbReference type="ARBA" id="ARBA00022825"/>
    </source>
</evidence>
<dbReference type="PROSITE" id="PS51272">
    <property type="entry name" value="SLH"/>
    <property type="match status" value="3"/>
</dbReference>
<dbReference type="GO" id="GO:0004252">
    <property type="term" value="F:serine-type endopeptidase activity"/>
    <property type="evidence" value="ECO:0007669"/>
    <property type="project" value="UniProtKB-UniRule"/>
</dbReference>
<dbReference type="Pfam" id="PF00082">
    <property type="entry name" value="Peptidase_S8"/>
    <property type="match status" value="1"/>
</dbReference>
<dbReference type="InterPro" id="IPR001119">
    <property type="entry name" value="SLH_dom"/>
</dbReference>
<dbReference type="PANTHER" id="PTHR43399:SF5">
    <property type="entry name" value="PEPTIDASE S8 FAMILY WITH PROTEASE-ASSOCIATED DOMAIN"/>
    <property type="match status" value="1"/>
</dbReference>
<dbReference type="Gene3D" id="3.40.50.200">
    <property type="entry name" value="Peptidase S8/S53 domain"/>
    <property type="match status" value="1"/>
</dbReference>
<dbReference type="Pfam" id="PF00395">
    <property type="entry name" value="SLH"/>
    <property type="match status" value="3"/>
</dbReference>
<dbReference type="EMBL" id="QSLN01000001">
    <property type="protein sequence ID" value="RDV84507.1"/>
    <property type="molecule type" value="Genomic_DNA"/>
</dbReference>
<accession>A0A3D8P727</accession>
<feature type="active site" description="Charge relay system" evidence="5">
    <location>
        <position position="388"/>
    </location>
</feature>
<evidence type="ECO:0000256" key="3">
    <source>
        <dbReference type="ARBA" id="ARBA00022801"/>
    </source>
</evidence>
<dbReference type="GO" id="GO:0006508">
    <property type="term" value="P:proteolysis"/>
    <property type="evidence" value="ECO:0007669"/>
    <property type="project" value="UniProtKB-KW"/>
</dbReference>
<feature type="domain" description="SLH" evidence="7">
    <location>
        <begin position="1117"/>
        <end position="1171"/>
    </location>
</feature>
<dbReference type="InterPro" id="IPR015500">
    <property type="entry name" value="Peptidase_S8_subtilisin-rel"/>
</dbReference>